<evidence type="ECO:0000313" key="3">
    <source>
        <dbReference type="Proteomes" id="UP000001095"/>
    </source>
</evidence>
<sequence length="446" mass="44732">MTALKLRSKVNFPATVTATGGLAVSKSNGIWTVEPDWSYLSLETSIPDASGRQLWTYDPTADSYYRLSVQALIDNLPAGPPGDDGAAATITAGSTSTGNAGTSASASNSGTSSAAVLDFSIPRGADAGMRFAFETSTSMAAPASGGIRLNNASLASVTAIAVNATEAGGVDVSDFIATWDDSTNTVKGYVEVRKEGSGAVLGLYSITSVTDNTTWLQIAVTYVSGSGSFSASDPVYLIPYRTGNKGADGAGTGDFSSNTSSSVDGEIVLFSGTGGKTGKRATGSGLAKLTSGILSAASSGTDYAPATSGTSILKGNGSGGFSSASAGTDYQAADAQLFSNIPQNSQSAAYTLVAADAQKHIYHPSADTTARVWTIPANASVAFPIGTTVVFINDTSGGAITIAITSDTLVLAGAGTTGSRTLAANGMATAVKMTSTRWMISGTGLT</sequence>
<feature type="compositionally biased region" description="Low complexity" evidence="1">
    <location>
        <begin position="81"/>
        <end position="110"/>
    </location>
</feature>
<evidence type="ECO:0000313" key="2">
    <source>
        <dbReference type="EMBL" id="EKS37753.1"/>
    </source>
</evidence>
<dbReference type="PATRIC" id="fig|883079.3.peg.1737"/>
<dbReference type="EMBL" id="AGWY01000007">
    <property type="protein sequence ID" value="EKS37753.1"/>
    <property type="molecule type" value="Genomic_DNA"/>
</dbReference>
<name>K8PHF5_9BRAD</name>
<dbReference type="AlphaFoldDB" id="K8PHF5"/>
<gene>
    <name evidence="2" type="ORF">HMPREF9696_01703</name>
</gene>
<proteinExistence type="predicted"/>
<keyword evidence="3" id="KW-1185">Reference proteome</keyword>
<dbReference type="HOGENOM" id="CLU_613441_0_0_5"/>
<dbReference type="Proteomes" id="UP000001095">
    <property type="component" value="Unassembled WGS sequence"/>
</dbReference>
<evidence type="ECO:0000256" key="1">
    <source>
        <dbReference type="SAM" id="MobiDB-lite"/>
    </source>
</evidence>
<comment type="caution">
    <text evidence="2">The sequence shown here is derived from an EMBL/GenBank/DDBJ whole genome shotgun (WGS) entry which is preliminary data.</text>
</comment>
<dbReference type="RefSeq" id="WP_002712569.1">
    <property type="nucleotide sequence ID" value="NZ_KB375281.1"/>
</dbReference>
<organism evidence="2 3">
    <name type="scientific">Afipia clevelandensis ATCC 49720</name>
    <dbReference type="NCBI Taxonomy" id="883079"/>
    <lineage>
        <taxon>Bacteria</taxon>
        <taxon>Pseudomonadati</taxon>
        <taxon>Pseudomonadota</taxon>
        <taxon>Alphaproteobacteria</taxon>
        <taxon>Hyphomicrobiales</taxon>
        <taxon>Nitrobacteraceae</taxon>
        <taxon>Afipia</taxon>
    </lineage>
</organism>
<accession>K8PHF5</accession>
<feature type="region of interest" description="Disordered" evidence="1">
    <location>
        <begin position="78"/>
        <end position="110"/>
    </location>
</feature>
<reference evidence="2 3" key="1">
    <citation type="submission" date="2012-04" db="EMBL/GenBank/DDBJ databases">
        <title>The Genome Sequence of Afipia clevelandensis ATCC 49720.</title>
        <authorList>
            <consortium name="The Broad Institute Genome Sequencing Platform"/>
            <person name="Earl A."/>
            <person name="Ward D."/>
            <person name="Feldgarden M."/>
            <person name="Gevers D."/>
            <person name="Huys G."/>
            <person name="Walker B."/>
            <person name="Young S.K."/>
            <person name="Zeng Q."/>
            <person name="Gargeya S."/>
            <person name="Fitzgerald M."/>
            <person name="Haas B."/>
            <person name="Abouelleil A."/>
            <person name="Alvarado L."/>
            <person name="Arachchi H.M."/>
            <person name="Berlin A."/>
            <person name="Chapman S.B."/>
            <person name="Goldberg J."/>
            <person name="Griggs A."/>
            <person name="Gujja S."/>
            <person name="Hansen M."/>
            <person name="Howarth C."/>
            <person name="Imamovic A."/>
            <person name="Larimer J."/>
            <person name="McCowen C."/>
            <person name="Montmayeur A."/>
            <person name="Murphy C."/>
            <person name="Neiman D."/>
            <person name="Pearson M."/>
            <person name="Priest M."/>
            <person name="Roberts A."/>
            <person name="Saif S."/>
            <person name="Shea T."/>
            <person name="Sisk P."/>
            <person name="Sykes S."/>
            <person name="Wortman J."/>
            <person name="Nusbaum C."/>
            <person name="Birren B."/>
        </authorList>
    </citation>
    <scope>NUCLEOTIDE SEQUENCE [LARGE SCALE GENOMIC DNA]</scope>
    <source>
        <strain evidence="2 3">ATCC 49720</strain>
    </source>
</reference>
<protein>
    <submittedName>
        <fullName evidence="2">Uncharacterized protein</fullName>
    </submittedName>
</protein>